<gene>
    <name evidence="2" type="ORF">CH339_01545</name>
</gene>
<comment type="caution">
    <text evidence="2">The sequence shown here is derived from an EMBL/GenBank/DDBJ whole genome shotgun (WGS) entry which is preliminary data.</text>
</comment>
<dbReference type="OrthoDB" id="9814604at2"/>
<feature type="domain" description="Methyltransferase FkbM" evidence="1">
    <location>
        <begin position="85"/>
        <end position="267"/>
    </location>
</feature>
<dbReference type="PANTHER" id="PTHR34203">
    <property type="entry name" value="METHYLTRANSFERASE, FKBM FAMILY PROTEIN"/>
    <property type="match status" value="1"/>
</dbReference>
<dbReference type="InterPro" id="IPR029063">
    <property type="entry name" value="SAM-dependent_MTases_sf"/>
</dbReference>
<proteinExistence type="predicted"/>
<evidence type="ECO:0000313" key="2">
    <source>
        <dbReference type="EMBL" id="RAI29729.1"/>
    </source>
</evidence>
<dbReference type="EMBL" id="NPEV01000002">
    <property type="protein sequence ID" value="RAI29729.1"/>
    <property type="molecule type" value="Genomic_DNA"/>
</dbReference>
<dbReference type="Gene3D" id="3.40.50.150">
    <property type="entry name" value="Vaccinia Virus protein VP39"/>
    <property type="match status" value="1"/>
</dbReference>
<name>A0A327JTB8_9HYPH</name>
<evidence type="ECO:0000259" key="1">
    <source>
        <dbReference type="Pfam" id="PF05050"/>
    </source>
</evidence>
<keyword evidence="3" id="KW-1185">Reference proteome</keyword>
<dbReference type="Proteomes" id="UP000249299">
    <property type="component" value="Unassembled WGS sequence"/>
</dbReference>
<protein>
    <recommendedName>
        <fullName evidence="1">Methyltransferase FkbM domain-containing protein</fullName>
    </recommendedName>
</protein>
<dbReference type="InterPro" id="IPR006342">
    <property type="entry name" value="FkbM_mtfrase"/>
</dbReference>
<dbReference type="NCBIfam" id="TIGR01444">
    <property type="entry name" value="fkbM_fam"/>
    <property type="match status" value="1"/>
</dbReference>
<accession>A0A327JTB8</accession>
<dbReference type="SUPFAM" id="SSF53335">
    <property type="entry name" value="S-adenosyl-L-methionine-dependent methyltransferases"/>
    <property type="match status" value="1"/>
</dbReference>
<evidence type="ECO:0000313" key="3">
    <source>
        <dbReference type="Proteomes" id="UP000249299"/>
    </source>
</evidence>
<sequence>MSAPLSLTLAGEFRTLPGIGRQCPPRCGSKLSWITILALVTKALPGGREISCINPYEVDFSVHEIFSADLAAHGIALPHDGLFLDVGANIGLFSLRLREKCPAARILAYEPMPDVLRALAENMGRLAPAGEAYALALGAEPGTATFDYFPGLTAMSSSHPDVAEKMADGIRAIMAGASGSAEVRDLVESTGADERATDGAYMEDLFRRQRVTVDVDTVSRQLTRHGIERVDLLKVDTEGAELDVLAGIAEADWPKISQLMVEVHLGDEVLNDLAADFEARGYAISIDRHPLADGGAAVSQIYAVRRGDKP</sequence>
<dbReference type="PANTHER" id="PTHR34203:SF15">
    <property type="entry name" value="SLL1173 PROTEIN"/>
    <property type="match status" value="1"/>
</dbReference>
<reference evidence="2 3" key="1">
    <citation type="submission" date="2017-07" db="EMBL/GenBank/DDBJ databases">
        <title>Draft Genome Sequences of Select Purple Nonsulfur Bacteria.</title>
        <authorList>
            <person name="Lasarre B."/>
            <person name="Mckinlay J.B."/>
        </authorList>
    </citation>
    <scope>NUCLEOTIDE SEQUENCE [LARGE SCALE GENOMIC DNA]</scope>
    <source>
        <strain evidence="2 3">DSM 11290</strain>
    </source>
</reference>
<dbReference type="Pfam" id="PF05050">
    <property type="entry name" value="Methyltransf_21"/>
    <property type="match status" value="1"/>
</dbReference>
<dbReference type="InterPro" id="IPR052514">
    <property type="entry name" value="SAM-dependent_MTase"/>
</dbReference>
<dbReference type="AlphaFoldDB" id="A0A327JTB8"/>
<organism evidence="2 3">
    <name type="scientific">Rhodobium orientis</name>
    <dbReference type="NCBI Taxonomy" id="34017"/>
    <lineage>
        <taxon>Bacteria</taxon>
        <taxon>Pseudomonadati</taxon>
        <taxon>Pseudomonadota</taxon>
        <taxon>Alphaproteobacteria</taxon>
        <taxon>Hyphomicrobiales</taxon>
        <taxon>Rhodobiaceae</taxon>
        <taxon>Rhodobium</taxon>
    </lineage>
</organism>